<comment type="caution">
    <text evidence="4">The sequence shown here is derived from an EMBL/GenBank/DDBJ whole genome shotgun (WGS) entry which is preliminary data.</text>
</comment>
<keyword evidence="2" id="KW-0547">Nucleotide-binding</keyword>
<reference evidence="4 5" key="1">
    <citation type="submission" date="2016-06" db="EMBL/GenBank/DDBJ databases">
        <title>Acetobacter pasteurianus NBRC 3278 whole genome sequencing project.</title>
        <authorList>
            <person name="Matsutani M."/>
            <person name="Shiwa Y."/>
            <person name="Okamoto-Kainuma A."/>
            <person name="Ishikawa M."/>
            <person name="Koizumi Y."/>
            <person name="Yoshikawa H."/>
            <person name="Yakushi T."/>
            <person name="Matsushita K."/>
        </authorList>
    </citation>
    <scope>NUCLEOTIDE SEQUENCE [LARGE SCALE GENOMIC DNA]</scope>
    <source>
        <strain evidence="4 5">NBRC 3278</strain>
    </source>
</reference>
<keyword evidence="2" id="KW-0067">ATP-binding</keyword>
<dbReference type="InterPro" id="IPR040198">
    <property type="entry name" value="Fido_containing"/>
</dbReference>
<protein>
    <recommendedName>
        <fullName evidence="3">Fido domain-containing protein</fullName>
    </recommendedName>
</protein>
<dbReference type="PANTHER" id="PTHR13504:SF38">
    <property type="entry name" value="FIDO DOMAIN-CONTAINING PROTEIN"/>
    <property type="match status" value="1"/>
</dbReference>
<evidence type="ECO:0000259" key="3">
    <source>
        <dbReference type="PROSITE" id="PS51459"/>
    </source>
</evidence>
<evidence type="ECO:0000313" key="5">
    <source>
        <dbReference type="Proteomes" id="UP000287385"/>
    </source>
</evidence>
<dbReference type="Proteomes" id="UP000287385">
    <property type="component" value="Unassembled WGS sequence"/>
</dbReference>
<dbReference type="SUPFAM" id="SSF140931">
    <property type="entry name" value="Fic-like"/>
    <property type="match status" value="1"/>
</dbReference>
<dbReference type="Gene3D" id="1.10.3290.10">
    <property type="entry name" value="Fido-like domain"/>
    <property type="match status" value="1"/>
</dbReference>
<evidence type="ECO:0000313" key="4">
    <source>
        <dbReference type="EMBL" id="GCD64034.1"/>
    </source>
</evidence>
<dbReference type="InterPro" id="IPR036597">
    <property type="entry name" value="Fido-like_dom_sf"/>
</dbReference>
<dbReference type="InterPro" id="IPR003812">
    <property type="entry name" value="Fido"/>
</dbReference>
<dbReference type="Pfam" id="PF02661">
    <property type="entry name" value="Fic"/>
    <property type="match status" value="1"/>
</dbReference>
<name>A0A401X890_ACEPA</name>
<dbReference type="PANTHER" id="PTHR13504">
    <property type="entry name" value="FIDO DOMAIN-CONTAINING PROTEIN DDB_G0283145"/>
    <property type="match status" value="1"/>
</dbReference>
<accession>A0A401X890</accession>
<evidence type="ECO:0000256" key="1">
    <source>
        <dbReference type="PIRSR" id="PIRSR640198-1"/>
    </source>
</evidence>
<gene>
    <name evidence="4" type="ORF">NBRC3278_3127</name>
</gene>
<proteinExistence type="predicted"/>
<organism evidence="4 5">
    <name type="scientific">Acetobacter pasteurianus NBRC 3278</name>
    <dbReference type="NCBI Taxonomy" id="1226660"/>
    <lineage>
        <taxon>Bacteria</taxon>
        <taxon>Pseudomonadati</taxon>
        <taxon>Pseudomonadota</taxon>
        <taxon>Alphaproteobacteria</taxon>
        <taxon>Acetobacterales</taxon>
        <taxon>Acetobacteraceae</taxon>
        <taxon>Acetobacter</taxon>
    </lineage>
</organism>
<dbReference type="EMBL" id="BDEV01000144">
    <property type="protein sequence ID" value="GCD64034.1"/>
    <property type="molecule type" value="Genomic_DNA"/>
</dbReference>
<dbReference type="AlphaFoldDB" id="A0A401X890"/>
<feature type="active site" evidence="1">
    <location>
        <position position="175"/>
    </location>
</feature>
<feature type="binding site" evidence="2">
    <location>
        <begin position="179"/>
        <end position="186"/>
    </location>
    <ligand>
        <name>ATP</name>
        <dbReference type="ChEBI" id="CHEBI:30616"/>
    </ligand>
</feature>
<feature type="domain" description="Fido" evidence="3">
    <location>
        <begin position="101"/>
        <end position="234"/>
    </location>
</feature>
<sequence length="281" mass="32294">MHIDSYRVDAFHKLASILKSTPEYNHSIAQQSMSYLAVKNKAFVEAWLSNRMEGVHLCLDEAFSYANTKYDLQDNDKSDFLGTFRLILDDNDRMPKANFRSFENRLLNIHAKVFSRRTKKEPGRYKSRPNMAGEYVFVSPQAVRETLRIGYEIGVSLTSPFSRAIYLSFLITEVHPFMDGNGRVSRLIMNDQLSSCGEARIVIPQNLWGWYKLGLKELSCGNGGPERLATTFQLSQIWANAIRWDELRACEDALDEARLSLTSDERLDSWFAKYIPLHTDT</sequence>
<keyword evidence="5" id="KW-1185">Reference proteome</keyword>
<dbReference type="GO" id="GO:0005524">
    <property type="term" value="F:ATP binding"/>
    <property type="evidence" value="ECO:0007669"/>
    <property type="project" value="UniProtKB-KW"/>
</dbReference>
<evidence type="ECO:0000256" key="2">
    <source>
        <dbReference type="PIRSR" id="PIRSR640198-2"/>
    </source>
</evidence>
<dbReference type="PROSITE" id="PS51459">
    <property type="entry name" value="FIDO"/>
    <property type="match status" value="1"/>
</dbReference>